<proteinExistence type="predicted"/>
<gene>
    <name evidence="1" type="ORF">VTK73DRAFT_4881</name>
</gene>
<reference evidence="1 2" key="1">
    <citation type="journal article" date="2024" name="Commun. Biol.">
        <title>Comparative genomic analysis of thermophilic fungi reveals convergent evolutionary adaptations and gene losses.</title>
        <authorList>
            <person name="Steindorff A.S."/>
            <person name="Aguilar-Pontes M.V."/>
            <person name="Robinson A.J."/>
            <person name="Andreopoulos B."/>
            <person name="LaButti K."/>
            <person name="Kuo A."/>
            <person name="Mondo S."/>
            <person name="Riley R."/>
            <person name="Otillar R."/>
            <person name="Haridas S."/>
            <person name="Lipzen A."/>
            <person name="Grimwood J."/>
            <person name="Schmutz J."/>
            <person name="Clum A."/>
            <person name="Reid I.D."/>
            <person name="Moisan M.C."/>
            <person name="Butler G."/>
            <person name="Nguyen T.T.M."/>
            <person name="Dewar K."/>
            <person name="Conant G."/>
            <person name="Drula E."/>
            <person name="Henrissat B."/>
            <person name="Hansel C."/>
            <person name="Singer S."/>
            <person name="Hutchinson M.I."/>
            <person name="de Vries R.P."/>
            <person name="Natvig D.O."/>
            <person name="Powell A.J."/>
            <person name="Tsang A."/>
            <person name="Grigoriev I.V."/>
        </authorList>
    </citation>
    <scope>NUCLEOTIDE SEQUENCE [LARGE SCALE GENOMIC DNA]</scope>
    <source>
        <strain evidence="1 2">ATCC 24622</strain>
    </source>
</reference>
<sequence>MEIPSIGILLKLCLGICIESHTSTFPTVRFLRRFLLPSSSVKSNHLTSSVLYQTSAINWIVLYHLMSSSTERRAGGLEECTKQFPIMTNGSGMRTAKVSKLPVSLSGVHRSEARDTSSCQRRWD</sequence>
<organism evidence="1 2">
    <name type="scientific">Phialemonium thermophilum</name>
    <dbReference type="NCBI Taxonomy" id="223376"/>
    <lineage>
        <taxon>Eukaryota</taxon>
        <taxon>Fungi</taxon>
        <taxon>Dikarya</taxon>
        <taxon>Ascomycota</taxon>
        <taxon>Pezizomycotina</taxon>
        <taxon>Sordariomycetes</taxon>
        <taxon>Sordariomycetidae</taxon>
        <taxon>Cephalothecales</taxon>
        <taxon>Cephalothecaceae</taxon>
        <taxon>Phialemonium</taxon>
    </lineage>
</organism>
<evidence type="ECO:0008006" key="3">
    <source>
        <dbReference type="Google" id="ProtNLM"/>
    </source>
</evidence>
<dbReference type="EMBL" id="JAZHXJ010002744">
    <property type="protein sequence ID" value="KAL1836917.1"/>
    <property type="molecule type" value="Genomic_DNA"/>
</dbReference>
<comment type="caution">
    <text evidence="1">The sequence shown here is derived from an EMBL/GenBank/DDBJ whole genome shotgun (WGS) entry which is preliminary data.</text>
</comment>
<keyword evidence="2" id="KW-1185">Reference proteome</keyword>
<accession>A0ABR3V569</accession>
<dbReference type="Proteomes" id="UP001586593">
    <property type="component" value="Unassembled WGS sequence"/>
</dbReference>
<name>A0ABR3V569_9PEZI</name>
<evidence type="ECO:0000313" key="2">
    <source>
        <dbReference type="Proteomes" id="UP001586593"/>
    </source>
</evidence>
<evidence type="ECO:0000313" key="1">
    <source>
        <dbReference type="EMBL" id="KAL1836917.1"/>
    </source>
</evidence>
<protein>
    <recommendedName>
        <fullName evidence="3">Secreted protein</fullName>
    </recommendedName>
</protein>